<dbReference type="OrthoDB" id="9815677at2"/>
<dbReference type="RefSeq" id="WP_110485702.1">
    <property type="nucleotide sequence ID" value="NZ_QJVC01000014.1"/>
</dbReference>
<dbReference type="InterPro" id="IPR005627">
    <property type="entry name" value="CutC-like"/>
</dbReference>
<reference evidence="3 4" key="1">
    <citation type="submission" date="2018-05" db="EMBL/GenBank/DDBJ databases">
        <title>Genetic diversity of glacier-inhabiting Cryobacterium bacteria in China and description of Cryobacterium mengkeensis sp. nov. and Arthrobacter glacialis sp. nov.</title>
        <authorList>
            <person name="Liu Q."/>
            <person name="Xin Y.-H."/>
        </authorList>
    </citation>
    <scope>NUCLEOTIDE SEQUENCE [LARGE SCALE GENOMIC DNA]</scope>
    <source>
        <strain evidence="3 4">B7</strain>
    </source>
</reference>
<name>A0A2V5IMT4_9MICC</name>
<protein>
    <recommendedName>
        <fullName evidence="2">PF03932 family protein CutC</fullName>
    </recommendedName>
</protein>
<evidence type="ECO:0000256" key="1">
    <source>
        <dbReference type="ARBA" id="ARBA00007768"/>
    </source>
</evidence>
<evidence type="ECO:0000313" key="4">
    <source>
        <dbReference type="Proteomes" id="UP000247980"/>
    </source>
</evidence>
<dbReference type="HAMAP" id="MF_00795">
    <property type="entry name" value="CutC"/>
    <property type="match status" value="1"/>
</dbReference>
<dbReference type="PANTHER" id="PTHR12598:SF0">
    <property type="entry name" value="COPPER HOMEOSTASIS PROTEIN CUTC HOMOLOG"/>
    <property type="match status" value="1"/>
</dbReference>
<comment type="subcellular location">
    <subcellularLocation>
        <location evidence="2">Cytoplasm</location>
    </subcellularLocation>
</comment>
<comment type="similarity">
    <text evidence="1 2">Belongs to the CutC family.</text>
</comment>
<dbReference type="AlphaFoldDB" id="A0A2V5IMT4"/>
<keyword evidence="4" id="KW-1185">Reference proteome</keyword>
<gene>
    <name evidence="2" type="primary">cutC</name>
    <name evidence="3" type="ORF">CVS30_12680</name>
</gene>
<accession>A0A2V5IMT4</accession>
<comment type="caution">
    <text evidence="3">The sequence shown here is derived from an EMBL/GenBank/DDBJ whole genome shotgun (WGS) entry which is preliminary data.</text>
</comment>
<dbReference type="GO" id="GO:0005737">
    <property type="term" value="C:cytoplasm"/>
    <property type="evidence" value="ECO:0007669"/>
    <property type="project" value="UniProtKB-SubCell"/>
</dbReference>
<evidence type="ECO:0000256" key="2">
    <source>
        <dbReference type="HAMAP-Rule" id="MF_00795"/>
    </source>
</evidence>
<organism evidence="3 4">
    <name type="scientific">Arthrobacter psychrolactophilus</name>
    <dbReference type="NCBI Taxonomy" id="92442"/>
    <lineage>
        <taxon>Bacteria</taxon>
        <taxon>Bacillati</taxon>
        <taxon>Actinomycetota</taxon>
        <taxon>Actinomycetes</taxon>
        <taxon>Micrococcales</taxon>
        <taxon>Micrococcaceae</taxon>
        <taxon>Arthrobacter</taxon>
    </lineage>
</organism>
<dbReference type="Proteomes" id="UP000247980">
    <property type="component" value="Unassembled WGS sequence"/>
</dbReference>
<dbReference type="SUPFAM" id="SSF110395">
    <property type="entry name" value="CutC-like"/>
    <property type="match status" value="1"/>
</dbReference>
<evidence type="ECO:0000313" key="3">
    <source>
        <dbReference type="EMBL" id="PYI37918.1"/>
    </source>
</evidence>
<proteinExistence type="inferred from homology"/>
<dbReference type="Pfam" id="PF03932">
    <property type="entry name" value="CutC"/>
    <property type="match status" value="1"/>
</dbReference>
<dbReference type="GO" id="GO:0005507">
    <property type="term" value="F:copper ion binding"/>
    <property type="evidence" value="ECO:0007669"/>
    <property type="project" value="TreeGrafter"/>
</dbReference>
<dbReference type="PANTHER" id="PTHR12598">
    <property type="entry name" value="COPPER HOMEOSTASIS PROTEIN CUTC"/>
    <property type="match status" value="1"/>
</dbReference>
<sequence length="244" mass="25361">MELEIAVQDVTGAQLAAANGADRVEVCCALQLGGLTPSHGLLTSLRAAEPELPLHVLIRPRPGDYVYDAATVDLMVAEIQAVHDAGASGVVIGALTAQDQIDCATIATLIAAAQGLHITFHRAIDHLSLDDTFAAVPRLAELGVQRILSSGGAARAGDGRAQLRAMHQAAQGQLRIMAGGGVEISDFAGFYEDGLRDVHLSGKATINIAPPRPWTPAAALEDPSYFVTDPQLVSQAGRAVLALP</sequence>
<keyword evidence="2" id="KW-0963">Cytoplasm</keyword>
<dbReference type="Gene3D" id="3.20.20.380">
    <property type="entry name" value="Copper homeostasis (CutC) domain"/>
    <property type="match status" value="1"/>
</dbReference>
<dbReference type="EMBL" id="QJVC01000014">
    <property type="protein sequence ID" value="PYI37918.1"/>
    <property type="molecule type" value="Genomic_DNA"/>
</dbReference>
<dbReference type="InterPro" id="IPR036822">
    <property type="entry name" value="CutC-like_dom_sf"/>
</dbReference>
<comment type="caution">
    <text evidence="2">Once thought to be involved in copper homeostasis, experiments in E.coli have shown this is not the case.</text>
</comment>